<dbReference type="AlphaFoldDB" id="A0A4C1SQK8"/>
<comment type="caution">
    <text evidence="1">The sequence shown here is derived from an EMBL/GenBank/DDBJ whole genome shotgun (WGS) entry which is preliminary data.</text>
</comment>
<sequence>MIQDKRCQCQHDVLLPVLHWPARMGMSSVNTAYKHGDRQLTCDTPMRMGSGSRPRLLRGSCGPPGMTLLSARGQTGSARLLICTTIRSATLGRTPSRYRERFQRCDAPIMLNGHVVQN</sequence>
<name>A0A4C1SQK8_EUMVA</name>
<organism evidence="1 2">
    <name type="scientific">Eumeta variegata</name>
    <name type="common">Bagworm moth</name>
    <name type="synonym">Eumeta japonica</name>
    <dbReference type="NCBI Taxonomy" id="151549"/>
    <lineage>
        <taxon>Eukaryota</taxon>
        <taxon>Metazoa</taxon>
        <taxon>Ecdysozoa</taxon>
        <taxon>Arthropoda</taxon>
        <taxon>Hexapoda</taxon>
        <taxon>Insecta</taxon>
        <taxon>Pterygota</taxon>
        <taxon>Neoptera</taxon>
        <taxon>Endopterygota</taxon>
        <taxon>Lepidoptera</taxon>
        <taxon>Glossata</taxon>
        <taxon>Ditrysia</taxon>
        <taxon>Tineoidea</taxon>
        <taxon>Psychidae</taxon>
        <taxon>Oiketicinae</taxon>
        <taxon>Eumeta</taxon>
    </lineage>
</organism>
<proteinExistence type="predicted"/>
<dbReference type="EMBL" id="BGZK01000013">
    <property type="protein sequence ID" value="GBP04206.1"/>
    <property type="molecule type" value="Genomic_DNA"/>
</dbReference>
<evidence type="ECO:0000313" key="2">
    <source>
        <dbReference type="Proteomes" id="UP000299102"/>
    </source>
</evidence>
<gene>
    <name evidence="1" type="ORF">EVAR_6458_1</name>
</gene>
<protein>
    <submittedName>
        <fullName evidence="1">Uncharacterized protein</fullName>
    </submittedName>
</protein>
<accession>A0A4C1SQK8</accession>
<reference evidence="1 2" key="1">
    <citation type="journal article" date="2019" name="Commun. Biol.">
        <title>The bagworm genome reveals a unique fibroin gene that provides high tensile strength.</title>
        <authorList>
            <person name="Kono N."/>
            <person name="Nakamura H."/>
            <person name="Ohtoshi R."/>
            <person name="Tomita M."/>
            <person name="Numata K."/>
            <person name="Arakawa K."/>
        </authorList>
    </citation>
    <scope>NUCLEOTIDE SEQUENCE [LARGE SCALE GENOMIC DNA]</scope>
</reference>
<keyword evidence="2" id="KW-1185">Reference proteome</keyword>
<dbReference type="Proteomes" id="UP000299102">
    <property type="component" value="Unassembled WGS sequence"/>
</dbReference>
<evidence type="ECO:0000313" key="1">
    <source>
        <dbReference type="EMBL" id="GBP04206.1"/>
    </source>
</evidence>